<dbReference type="NCBIfam" id="TIGR01913">
    <property type="entry name" value="bet_lambda"/>
    <property type="match status" value="1"/>
</dbReference>
<sequence length="265" mass="29961">MKNIITKNNSQNLAEQDIAFIKNQMFPLGASVKDIDFCLKVAQELGLNPITKEIFFLERKTQVNGQWVVKVEPLVSRDGLLSMAHKSGNFGGIEVSSEIKETPKMVNGVWEYKKDLVAKAIVYRNDTQKPFITEVAYSEYVQKTKEGNPTKFWADKPDTMIKKVAEAQALRKAFNINGIRSIDEVDGIITPSQDNNDESLEVSAEVVDINQDLQALKTLGFDYERKGDWIRVIGNTYNKDSILKNLGFFERKDCSGNLCWVKQVA</sequence>
<dbReference type="InterPro" id="IPR010183">
    <property type="entry name" value="Phage_lambda_Bet"/>
</dbReference>
<dbReference type="RefSeq" id="WP_052087400.1">
    <property type="nucleotide sequence ID" value="NZ_JRPC02000031.1"/>
</dbReference>
<evidence type="ECO:0000313" key="2">
    <source>
        <dbReference type="Proteomes" id="UP000029920"/>
    </source>
</evidence>
<gene>
    <name evidence="1" type="primary">bet</name>
    <name evidence="1" type="ORF">LS72_009465</name>
</gene>
<proteinExistence type="predicted"/>
<evidence type="ECO:0000313" key="1">
    <source>
        <dbReference type="EMBL" id="TLE13764.1"/>
    </source>
</evidence>
<accession>A0A4U8UDF1</accession>
<comment type="caution">
    <text evidence="1">The sequence shown here is derived from an EMBL/GenBank/DDBJ whole genome shotgun (WGS) entry which is preliminary data.</text>
</comment>
<dbReference type="InterPro" id="IPR018330">
    <property type="entry name" value="RecT_fam"/>
</dbReference>
<dbReference type="GO" id="GO:0003677">
    <property type="term" value="F:DNA binding"/>
    <property type="evidence" value="ECO:0007669"/>
    <property type="project" value="InterPro"/>
</dbReference>
<reference evidence="1 2" key="1">
    <citation type="journal article" date="2014" name="Genome Announc.">
        <title>Draft genome sequences of eight enterohepatic helicobacter species isolated from both laboratory and wild rodents.</title>
        <authorList>
            <person name="Sheh A."/>
            <person name="Shen Z."/>
            <person name="Fox J.G."/>
        </authorList>
    </citation>
    <scope>NUCLEOTIDE SEQUENCE [LARGE SCALE GENOMIC DNA]</scope>
    <source>
        <strain evidence="1 2">MIT-03-7007</strain>
    </source>
</reference>
<name>A0A4U8UDF1_9HELI</name>
<dbReference type="AlphaFoldDB" id="A0A4U8UDF1"/>
<dbReference type="GO" id="GO:0006310">
    <property type="term" value="P:DNA recombination"/>
    <property type="evidence" value="ECO:0007669"/>
    <property type="project" value="InterPro"/>
</dbReference>
<keyword evidence="2" id="KW-1185">Reference proteome</keyword>
<dbReference type="Pfam" id="PF03837">
    <property type="entry name" value="RecT"/>
    <property type="match status" value="1"/>
</dbReference>
<dbReference type="Proteomes" id="UP000029920">
    <property type="component" value="Unassembled WGS sequence"/>
</dbReference>
<protein>
    <submittedName>
        <fullName evidence="1">Phage recombination protein Bet</fullName>
    </submittedName>
</protein>
<organism evidence="1 2">
    <name type="scientific">Helicobacter apodemus</name>
    <dbReference type="NCBI Taxonomy" id="135569"/>
    <lineage>
        <taxon>Bacteria</taxon>
        <taxon>Pseudomonadati</taxon>
        <taxon>Campylobacterota</taxon>
        <taxon>Epsilonproteobacteria</taxon>
        <taxon>Campylobacterales</taxon>
        <taxon>Helicobacteraceae</taxon>
        <taxon>Helicobacter</taxon>
    </lineage>
</organism>
<dbReference type="EMBL" id="JRPC02000031">
    <property type="protein sequence ID" value="TLE13764.1"/>
    <property type="molecule type" value="Genomic_DNA"/>
</dbReference>